<dbReference type="EMBL" id="JAUIZM010000015">
    <property type="protein sequence ID" value="KAK1352697.1"/>
    <property type="molecule type" value="Genomic_DNA"/>
</dbReference>
<dbReference type="Proteomes" id="UP001237642">
    <property type="component" value="Unassembled WGS sequence"/>
</dbReference>
<keyword evidence="5" id="KW-1185">Reference proteome</keyword>
<gene>
    <name evidence="4" type="ORF">POM88_053128</name>
</gene>
<name>A0AAD8LY03_9APIA</name>
<feature type="region of interest" description="Disordered" evidence="2">
    <location>
        <begin position="517"/>
        <end position="564"/>
    </location>
</feature>
<protein>
    <recommendedName>
        <fullName evidence="3">Transposase (putative) gypsy type domain-containing protein</fullName>
    </recommendedName>
</protein>
<feature type="domain" description="Transposase (putative) gypsy type" evidence="3">
    <location>
        <begin position="98"/>
        <end position="161"/>
    </location>
</feature>
<organism evidence="4 5">
    <name type="scientific">Heracleum sosnowskyi</name>
    <dbReference type="NCBI Taxonomy" id="360622"/>
    <lineage>
        <taxon>Eukaryota</taxon>
        <taxon>Viridiplantae</taxon>
        <taxon>Streptophyta</taxon>
        <taxon>Embryophyta</taxon>
        <taxon>Tracheophyta</taxon>
        <taxon>Spermatophyta</taxon>
        <taxon>Magnoliopsida</taxon>
        <taxon>eudicotyledons</taxon>
        <taxon>Gunneridae</taxon>
        <taxon>Pentapetalae</taxon>
        <taxon>asterids</taxon>
        <taxon>campanulids</taxon>
        <taxon>Apiales</taxon>
        <taxon>Apiaceae</taxon>
        <taxon>Apioideae</taxon>
        <taxon>apioid superclade</taxon>
        <taxon>Tordylieae</taxon>
        <taxon>Tordyliinae</taxon>
        <taxon>Heracleum</taxon>
    </lineage>
</organism>
<evidence type="ECO:0000259" key="3">
    <source>
        <dbReference type="Pfam" id="PF04195"/>
    </source>
</evidence>
<feature type="compositionally biased region" description="Polar residues" evidence="2">
    <location>
        <begin position="7"/>
        <end position="17"/>
    </location>
</feature>
<feature type="coiled-coil region" evidence="1">
    <location>
        <begin position="400"/>
        <end position="441"/>
    </location>
</feature>
<evidence type="ECO:0000256" key="1">
    <source>
        <dbReference type="SAM" id="Coils"/>
    </source>
</evidence>
<sequence length="564" mass="63161">MADRASQRLQKMNSASKRGTPIPIRSKYMSLHDMINERGDEYPSVSALDSYDCSNRFHEVDMIKDYNKMYRVKAPLKLIPAGPGDRSCHWRSNALCIYRDAIVAGLRFPFHEFIPRLLADVQVNSCQLPPNAWRIINCFMVLCLRKNFPLSVPLFRKIFQFKNSSANNLGWVYISHRVGFPFIFHPKSIPDNNPKWKNEFMYLVWEGGDWGTLFRTSFGRVSYGSPGNIVLNEEELNAYSELIKDNGTTVAWELLDEFVLKSVGLSTVHDKAAAFINKTNEPKDVETSRMKRARIGDDPRGKASAPSFLIPSVDEVDIPVSAKSSVWRPNWGIRKKDTITGVSKHAVDWSYHSLTPCDYKDFVADSTLEGAEHLGAQAIAATNANFQGVLFQAKAWRTSSEANRVKLERSEEEVKSLKETLARREKELADAQADIVELRKGKDDCIDEYLDSQEYKDLIEKHDEILFPVQHTSGWEDAVQAILAKHPGVFDAADFPAPHPPTPLERILAGVDDMEEDARILVPEHSSPLSDASADGAEDAGEHSSSSSSGEETDAGVKDGDAQP</sequence>
<reference evidence="4" key="2">
    <citation type="submission" date="2023-05" db="EMBL/GenBank/DDBJ databases">
        <authorList>
            <person name="Schelkunov M.I."/>
        </authorList>
    </citation>
    <scope>NUCLEOTIDE SEQUENCE</scope>
    <source>
        <strain evidence="4">Hsosn_3</strain>
        <tissue evidence="4">Leaf</tissue>
    </source>
</reference>
<reference evidence="4" key="1">
    <citation type="submission" date="2023-02" db="EMBL/GenBank/DDBJ databases">
        <title>Genome of toxic invasive species Heracleum sosnowskyi carries increased number of genes despite the absence of recent whole-genome duplications.</title>
        <authorList>
            <person name="Schelkunov M."/>
            <person name="Shtratnikova V."/>
            <person name="Makarenko M."/>
            <person name="Klepikova A."/>
            <person name="Omelchenko D."/>
            <person name="Novikova G."/>
            <person name="Obukhova E."/>
            <person name="Bogdanov V."/>
            <person name="Penin A."/>
            <person name="Logacheva M."/>
        </authorList>
    </citation>
    <scope>NUCLEOTIDE SEQUENCE</scope>
    <source>
        <strain evidence="4">Hsosn_3</strain>
        <tissue evidence="4">Leaf</tissue>
    </source>
</reference>
<dbReference type="InterPro" id="IPR007321">
    <property type="entry name" value="Transposase_28"/>
</dbReference>
<evidence type="ECO:0000313" key="4">
    <source>
        <dbReference type="EMBL" id="KAK1352697.1"/>
    </source>
</evidence>
<feature type="region of interest" description="Disordered" evidence="2">
    <location>
        <begin position="1"/>
        <end position="22"/>
    </location>
</feature>
<comment type="caution">
    <text evidence="4">The sequence shown here is derived from an EMBL/GenBank/DDBJ whole genome shotgun (WGS) entry which is preliminary data.</text>
</comment>
<feature type="compositionally biased region" description="Basic and acidic residues" evidence="2">
    <location>
        <begin position="555"/>
        <end position="564"/>
    </location>
</feature>
<dbReference type="Pfam" id="PF04195">
    <property type="entry name" value="Transposase_28"/>
    <property type="match status" value="1"/>
</dbReference>
<evidence type="ECO:0000256" key="2">
    <source>
        <dbReference type="SAM" id="MobiDB-lite"/>
    </source>
</evidence>
<keyword evidence="1" id="KW-0175">Coiled coil</keyword>
<dbReference type="AlphaFoldDB" id="A0AAD8LY03"/>
<proteinExistence type="predicted"/>
<accession>A0AAD8LY03</accession>
<evidence type="ECO:0000313" key="5">
    <source>
        <dbReference type="Proteomes" id="UP001237642"/>
    </source>
</evidence>